<dbReference type="OrthoDB" id="6372253at2"/>
<evidence type="ECO:0008006" key="4">
    <source>
        <dbReference type="Google" id="ProtNLM"/>
    </source>
</evidence>
<dbReference type="RefSeq" id="WP_119755255.1">
    <property type="nucleotide sequence ID" value="NZ_CP032382.1"/>
</dbReference>
<reference evidence="3" key="1">
    <citation type="submission" date="2018-09" db="EMBL/GenBank/DDBJ databases">
        <title>Chryseolinea sp. KIS68-18 isolated from soil.</title>
        <authorList>
            <person name="Weon H.-Y."/>
            <person name="Kwon S.-W."/>
            <person name="Lee S.A."/>
        </authorList>
    </citation>
    <scope>NUCLEOTIDE SEQUENCE [LARGE SCALE GENOMIC DNA]</scope>
    <source>
        <strain evidence="3">KIS68-18</strain>
    </source>
</reference>
<protein>
    <recommendedName>
        <fullName evidence="4">DUF3945 domain-containing protein</fullName>
    </recommendedName>
</protein>
<keyword evidence="3" id="KW-1185">Reference proteome</keyword>
<feature type="region of interest" description="Disordered" evidence="1">
    <location>
        <begin position="221"/>
        <end position="267"/>
    </location>
</feature>
<name>A0A385SLZ7_9BACT</name>
<feature type="compositionally biased region" description="Basic and acidic residues" evidence="1">
    <location>
        <begin position="237"/>
        <end position="258"/>
    </location>
</feature>
<dbReference type="AlphaFoldDB" id="A0A385SLZ7"/>
<dbReference type="Proteomes" id="UP000266183">
    <property type="component" value="Chromosome"/>
</dbReference>
<accession>A0A385SLZ7</accession>
<dbReference type="EMBL" id="CP032382">
    <property type="protein sequence ID" value="AYB31994.1"/>
    <property type="molecule type" value="Genomic_DNA"/>
</dbReference>
<sequence length="267" mass="30798">MNIENAEYLKRQVYYLGFGENLKEDLEKNLKAGKDKFELPFTAEFNKGEKKQVVEYNLNFSKSNQNDMYFLNNYKATLKDENPEKDKSQTFYVNKSNSVTAKEAYNLLDGRAVHKKLENREGEPYEAWLQLENKKQDNGNHAVKQYHSAWGYDLDKNVSKIPTKELDSPEQKERLMKSLEKGNLQQVTLNLAGKEEKAFLEANPKDRNIILYDANMIKQNQGVREHKGESQGQQQGEKAESKSESSKKEQKTEPDGGKKSKGRKMSV</sequence>
<evidence type="ECO:0000313" key="3">
    <source>
        <dbReference type="Proteomes" id="UP000266183"/>
    </source>
</evidence>
<proteinExistence type="predicted"/>
<dbReference type="KEGG" id="chk:D4L85_16110"/>
<gene>
    <name evidence="2" type="ORF">D4L85_16110</name>
</gene>
<organism evidence="2 3">
    <name type="scientific">Chryseolinea soli</name>
    <dbReference type="NCBI Taxonomy" id="2321403"/>
    <lineage>
        <taxon>Bacteria</taxon>
        <taxon>Pseudomonadati</taxon>
        <taxon>Bacteroidota</taxon>
        <taxon>Cytophagia</taxon>
        <taxon>Cytophagales</taxon>
        <taxon>Fulvivirgaceae</taxon>
        <taxon>Chryseolinea</taxon>
    </lineage>
</organism>
<evidence type="ECO:0000313" key="2">
    <source>
        <dbReference type="EMBL" id="AYB31994.1"/>
    </source>
</evidence>
<evidence type="ECO:0000256" key="1">
    <source>
        <dbReference type="SAM" id="MobiDB-lite"/>
    </source>
</evidence>